<protein>
    <submittedName>
        <fullName evidence="4">Formin-binding protein 1</fullName>
    </submittedName>
</protein>
<dbReference type="AlphaFoldDB" id="A0A9W9YDG8"/>
<organism evidence="4 5">
    <name type="scientific">Desmophyllum pertusum</name>
    <dbReference type="NCBI Taxonomy" id="174260"/>
    <lineage>
        <taxon>Eukaryota</taxon>
        <taxon>Metazoa</taxon>
        <taxon>Cnidaria</taxon>
        <taxon>Anthozoa</taxon>
        <taxon>Hexacorallia</taxon>
        <taxon>Scleractinia</taxon>
        <taxon>Caryophylliina</taxon>
        <taxon>Caryophylliidae</taxon>
        <taxon>Desmophyllum</taxon>
    </lineage>
</organism>
<sequence>MASISEQIVGPLSGVRLQVSSTHTYLYEPAHSCTSGSPYANEVPSHLDILEEDQFELIANQTYAGIEFVDKVAKFVKERCGNRITIREGFTCIHNLINARHLIKPGFLMIISQPKPRFTFQKAFIGVVKETDDLAGQHELITENLIEKIWKELHLLHSELKADRRKHLYEGKRVQEALDQSMKTLEISKRSYMKASEESDMASQALQKADQDMANSRLQMEKYKTVSVEKGQTCERAKEDYRKQLEQTNSKQTLHFNSEMPAVFDELQKMDERRIQRTGDLLVEYSNIETKVMPIIQKCLDNIKENGKSVDGPQDSKLLCEQNKNRN</sequence>
<accession>A0A9W9YDG8</accession>
<dbReference type="Proteomes" id="UP001163046">
    <property type="component" value="Unassembled WGS sequence"/>
</dbReference>
<feature type="domain" description="F-BAR" evidence="3">
    <location>
        <begin position="119"/>
        <end position="315"/>
    </location>
</feature>
<evidence type="ECO:0000259" key="3">
    <source>
        <dbReference type="PROSITE" id="PS51741"/>
    </source>
</evidence>
<keyword evidence="5" id="KW-1185">Reference proteome</keyword>
<dbReference type="SUPFAM" id="SSF103657">
    <property type="entry name" value="BAR/IMD domain-like"/>
    <property type="match status" value="1"/>
</dbReference>
<evidence type="ECO:0000256" key="1">
    <source>
        <dbReference type="PROSITE-ProRule" id="PRU01077"/>
    </source>
</evidence>
<feature type="region of interest" description="Disordered" evidence="2">
    <location>
        <begin position="306"/>
        <end position="327"/>
    </location>
</feature>
<evidence type="ECO:0000313" key="4">
    <source>
        <dbReference type="EMBL" id="KAJ7334449.1"/>
    </source>
</evidence>
<dbReference type="EMBL" id="MU827784">
    <property type="protein sequence ID" value="KAJ7334449.1"/>
    <property type="molecule type" value="Genomic_DNA"/>
</dbReference>
<dbReference type="PANTHER" id="PTHR15735:SF12">
    <property type="entry name" value="CDC42-INTERACTING PROTEIN 4, ISOFORM B"/>
    <property type="match status" value="1"/>
</dbReference>
<proteinExistence type="predicted"/>
<dbReference type="PROSITE" id="PS51741">
    <property type="entry name" value="F_BAR"/>
    <property type="match status" value="1"/>
</dbReference>
<dbReference type="OrthoDB" id="8783038at2759"/>
<dbReference type="InterPro" id="IPR031160">
    <property type="entry name" value="F_BAR_dom"/>
</dbReference>
<gene>
    <name evidence="4" type="primary">FNBP1_2</name>
    <name evidence="4" type="ORF">OS493_014766</name>
</gene>
<dbReference type="InterPro" id="IPR027267">
    <property type="entry name" value="AH/BAR_dom_sf"/>
</dbReference>
<comment type="caution">
    <text evidence="4">The sequence shown here is derived from an EMBL/GenBank/DDBJ whole genome shotgun (WGS) entry which is preliminary data.</text>
</comment>
<dbReference type="PANTHER" id="PTHR15735">
    <property type="entry name" value="FCH AND DOUBLE SH3 DOMAINS PROTEIN"/>
    <property type="match status" value="1"/>
</dbReference>
<name>A0A9W9YDG8_9CNID</name>
<keyword evidence="1" id="KW-0175">Coiled coil</keyword>
<evidence type="ECO:0000256" key="2">
    <source>
        <dbReference type="SAM" id="MobiDB-lite"/>
    </source>
</evidence>
<dbReference type="Gene3D" id="1.20.1270.60">
    <property type="entry name" value="Arfaptin homology (AH) domain/BAR domain"/>
    <property type="match status" value="1"/>
</dbReference>
<reference evidence="4" key="1">
    <citation type="submission" date="2023-01" db="EMBL/GenBank/DDBJ databases">
        <title>Genome assembly of the deep-sea coral Lophelia pertusa.</title>
        <authorList>
            <person name="Herrera S."/>
            <person name="Cordes E."/>
        </authorList>
    </citation>
    <scope>NUCLEOTIDE SEQUENCE</scope>
    <source>
        <strain evidence="4">USNM1676648</strain>
        <tissue evidence="4">Polyp</tissue>
    </source>
</reference>
<evidence type="ECO:0000313" key="5">
    <source>
        <dbReference type="Proteomes" id="UP001163046"/>
    </source>
</evidence>